<dbReference type="AlphaFoldDB" id="A0AAD1Y5N0"/>
<name>A0AAD1Y5N0_EUPCR</name>
<evidence type="ECO:0000313" key="1">
    <source>
        <dbReference type="EMBL" id="CAI2385092.1"/>
    </source>
</evidence>
<keyword evidence="2" id="KW-1185">Reference proteome</keyword>
<accession>A0AAD1Y5N0</accession>
<comment type="caution">
    <text evidence="1">The sequence shown here is derived from an EMBL/GenBank/DDBJ whole genome shotgun (WGS) entry which is preliminary data.</text>
</comment>
<dbReference type="Proteomes" id="UP001295684">
    <property type="component" value="Unassembled WGS sequence"/>
</dbReference>
<organism evidence="1 2">
    <name type="scientific">Euplotes crassus</name>
    <dbReference type="NCBI Taxonomy" id="5936"/>
    <lineage>
        <taxon>Eukaryota</taxon>
        <taxon>Sar</taxon>
        <taxon>Alveolata</taxon>
        <taxon>Ciliophora</taxon>
        <taxon>Intramacronucleata</taxon>
        <taxon>Spirotrichea</taxon>
        <taxon>Hypotrichia</taxon>
        <taxon>Euplotida</taxon>
        <taxon>Euplotidae</taxon>
        <taxon>Moneuplotes</taxon>
    </lineage>
</organism>
<dbReference type="EMBL" id="CAMPGE010027465">
    <property type="protein sequence ID" value="CAI2385092.1"/>
    <property type="molecule type" value="Genomic_DNA"/>
</dbReference>
<protein>
    <submittedName>
        <fullName evidence="1">Uncharacterized protein</fullName>
    </submittedName>
</protein>
<gene>
    <name evidence="1" type="ORF">ECRASSUSDP1_LOCUS26634</name>
</gene>
<proteinExistence type="predicted"/>
<sequence>MHSLKHEVWPSSVAKPCSEYFTCQSFVQLLKKPKTIPTLSDCLIRSSLSSSNPWISLASISSWTGIPPKDIIL</sequence>
<evidence type="ECO:0000313" key="2">
    <source>
        <dbReference type="Proteomes" id="UP001295684"/>
    </source>
</evidence>
<reference evidence="1" key="1">
    <citation type="submission" date="2023-07" db="EMBL/GenBank/DDBJ databases">
        <authorList>
            <consortium name="AG Swart"/>
            <person name="Singh M."/>
            <person name="Singh A."/>
            <person name="Seah K."/>
            <person name="Emmerich C."/>
        </authorList>
    </citation>
    <scope>NUCLEOTIDE SEQUENCE</scope>
    <source>
        <strain evidence="1">DP1</strain>
    </source>
</reference>